<dbReference type="AlphaFoldDB" id="A0A2H0LWV1"/>
<dbReference type="PRINTS" id="PR00085">
    <property type="entry name" value="THFDHDRGNASE"/>
</dbReference>
<dbReference type="FunFam" id="3.40.50.10860:FF:000005">
    <property type="entry name" value="C-1-tetrahydrofolate synthase, cytoplasmic, putative"/>
    <property type="match status" value="1"/>
</dbReference>
<dbReference type="GO" id="GO:0009086">
    <property type="term" value="P:methionine biosynthetic process"/>
    <property type="evidence" value="ECO:0007669"/>
    <property type="project" value="UniProtKB-KW"/>
</dbReference>
<reference evidence="15 16" key="1">
    <citation type="submission" date="2017-09" db="EMBL/GenBank/DDBJ databases">
        <title>Depth-based differentiation of microbial function through sediment-hosted aquifers and enrichment of novel symbionts in the deep terrestrial subsurface.</title>
        <authorList>
            <person name="Probst A.J."/>
            <person name="Ladd B."/>
            <person name="Jarett J.K."/>
            <person name="Geller-Mcgrath D.E."/>
            <person name="Sieber C.M."/>
            <person name="Emerson J.B."/>
            <person name="Anantharaman K."/>
            <person name="Thomas B.C."/>
            <person name="Malmstrom R."/>
            <person name="Stieglmeier M."/>
            <person name="Klingl A."/>
            <person name="Woyke T."/>
            <person name="Ryan C.M."/>
            <person name="Banfield J.F."/>
        </authorList>
    </citation>
    <scope>NUCLEOTIDE SEQUENCE [LARGE SCALE GENOMIC DNA]</scope>
    <source>
        <strain evidence="15">CG11_big_fil_rev_8_21_14_0_20_42_13</strain>
    </source>
</reference>
<dbReference type="GO" id="GO:0005829">
    <property type="term" value="C:cytosol"/>
    <property type="evidence" value="ECO:0007669"/>
    <property type="project" value="TreeGrafter"/>
</dbReference>
<comment type="caution">
    <text evidence="15">The sequence shown here is derived from an EMBL/GenBank/DDBJ whole genome shotgun (WGS) entry which is preliminary data.</text>
</comment>
<comment type="function">
    <text evidence="12">Catalyzes the oxidation of 5,10-methylenetetrahydrofolate to 5,10-methenyltetrahydrofolate and then the hydrolysis of 5,10-methenyltetrahydrofolate to 10-formyltetrahydrofolate.</text>
</comment>
<dbReference type="Proteomes" id="UP000229641">
    <property type="component" value="Unassembled WGS sequence"/>
</dbReference>
<evidence type="ECO:0000256" key="3">
    <source>
        <dbReference type="ARBA" id="ARBA00022563"/>
    </source>
</evidence>
<proteinExistence type="inferred from homology"/>
<name>A0A2H0LWV1_9BACT</name>
<dbReference type="InterPro" id="IPR046346">
    <property type="entry name" value="Aminoacid_DH-like_N_sf"/>
</dbReference>
<dbReference type="FunFam" id="3.40.50.720:FF:000006">
    <property type="entry name" value="Bifunctional protein FolD"/>
    <property type="match status" value="1"/>
</dbReference>
<evidence type="ECO:0000313" key="15">
    <source>
        <dbReference type="EMBL" id="PIQ88871.1"/>
    </source>
</evidence>
<evidence type="ECO:0000259" key="13">
    <source>
        <dbReference type="Pfam" id="PF00763"/>
    </source>
</evidence>
<feature type="domain" description="Tetrahydrofolate dehydrogenase/cyclohydrolase NAD(P)-binding" evidence="14">
    <location>
        <begin position="136"/>
        <end position="279"/>
    </location>
</feature>
<protein>
    <recommendedName>
        <fullName evidence="12">Bifunctional protein FolD</fullName>
    </recommendedName>
    <domain>
        <recommendedName>
            <fullName evidence="12">Methylenetetrahydrofolate dehydrogenase</fullName>
            <ecNumber evidence="12">1.5.1.5</ecNumber>
        </recommendedName>
    </domain>
    <domain>
        <recommendedName>
            <fullName evidence="12">Methenyltetrahydrofolate cyclohydrolase</fullName>
            <ecNumber evidence="12">3.5.4.9</ecNumber>
        </recommendedName>
    </domain>
</protein>
<keyword evidence="7 12" id="KW-0521">NADP</keyword>
<sequence>MSAKLLEGKPIAERIKEEIKKEIEALGRRPVLASVLVGDNAGAEAYVKSQKKTAEALGIEYQYHKLGGDASEESLGRFIDKLNNDNGVGGIIIQMPLPAQIDYKKISRLISPVKDIEGMHPANIGKIIFGNAKILPPTAASVMELLAASGIDLYGKEVVVVGHSEIVGKPLALLLLEKFATVTVCHIGTSKAQKLEEHVKSAEILIVAVGRAALIKKDWVKPGAVVIDVGINRVDGKIVGDVEPEAAERASIITPVPGGVGPLTVTLLMRNLVEAVKLQR</sequence>
<evidence type="ECO:0000256" key="9">
    <source>
        <dbReference type="ARBA" id="ARBA00023102"/>
    </source>
</evidence>
<dbReference type="InterPro" id="IPR020630">
    <property type="entry name" value="THF_DH/CycHdrlase_cat_dom"/>
</dbReference>
<dbReference type="Gene3D" id="3.40.50.10860">
    <property type="entry name" value="Leucine Dehydrogenase, chain A, domain 1"/>
    <property type="match status" value="1"/>
</dbReference>
<feature type="binding site" evidence="12">
    <location>
        <begin position="162"/>
        <end position="164"/>
    </location>
    <ligand>
        <name>NADP(+)</name>
        <dbReference type="ChEBI" id="CHEBI:58349"/>
    </ligand>
</feature>
<accession>A0A2H0LWV1</accession>
<dbReference type="GO" id="GO:0035999">
    <property type="term" value="P:tetrahydrofolate interconversion"/>
    <property type="evidence" value="ECO:0007669"/>
    <property type="project" value="UniProtKB-UniRule"/>
</dbReference>
<evidence type="ECO:0000256" key="1">
    <source>
        <dbReference type="ARBA" id="ARBA00004777"/>
    </source>
</evidence>
<dbReference type="PANTHER" id="PTHR48099">
    <property type="entry name" value="C-1-TETRAHYDROFOLATE SYNTHASE, CYTOPLASMIC-RELATED"/>
    <property type="match status" value="1"/>
</dbReference>
<evidence type="ECO:0000259" key="14">
    <source>
        <dbReference type="Pfam" id="PF02882"/>
    </source>
</evidence>
<dbReference type="InterPro" id="IPR000672">
    <property type="entry name" value="THF_DH/CycHdrlase"/>
</dbReference>
<dbReference type="EC" id="1.5.1.5" evidence="12"/>
<comment type="catalytic activity">
    <reaction evidence="12">
        <text>(6R)-5,10-methylene-5,6,7,8-tetrahydrofolate + NADP(+) = (6R)-5,10-methenyltetrahydrofolate + NADPH</text>
        <dbReference type="Rhea" id="RHEA:22812"/>
        <dbReference type="ChEBI" id="CHEBI:15636"/>
        <dbReference type="ChEBI" id="CHEBI:57455"/>
        <dbReference type="ChEBI" id="CHEBI:57783"/>
        <dbReference type="ChEBI" id="CHEBI:58349"/>
        <dbReference type="EC" id="1.5.1.5"/>
    </reaction>
</comment>
<dbReference type="GO" id="GO:0006164">
    <property type="term" value="P:purine nucleotide biosynthetic process"/>
    <property type="evidence" value="ECO:0007669"/>
    <property type="project" value="UniProtKB-KW"/>
</dbReference>
<comment type="catalytic activity">
    <reaction evidence="12">
        <text>(6R)-5,10-methenyltetrahydrofolate + H2O = (6R)-10-formyltetrahydrofolate + H(+)</text>
        <dbReference type="Rhea" id="RHEA:23700"/>
        <dbReference type="ChEBI" id="CHEBI:15377"/>
        <dbReference type="ChEBI" id="CHEBI:15378"/>
        <dbReference type="ChEBI" id="CHEBI:57455"/>
        <dbReference type="ChEBI" id="CHEBI:195366"/>
        <dbReference type="EC" id="3.5.4.9"/>
    </reaction>
</comment>
<keyword evidence="3 12" id="KW-0554">One-carbon metabolism</keyword>
<dbReference type="Gene3D" id="3.40.50.720">
    <property type="entry name" value="NAD(P)-binding Rossmann-like Domain"/>
    <property type="match status" value="1"/>
</dbReference>
<keyword evidence="6 12" id="KW-0378">Hydrolase</keyword>
<evidence type="ECO:0000313" key="16">
    <source>
        <dbReference type="Proteomes" id="UP000229641"/>
    </source>
</evidence>
<dbReference type="Pfam" id="PF00763">
    <property type="entry name" value="THF_DHG_CYH"/>
    <property type="match status" value="1"/>
</dbReference>
<feature type="binding site" evidence="12">
    <location>
        <position position="231"/>
    </location>
    <ligand>
        <name>NADP(+)</name>
        <dbReference type="ChEBI" id="CHEBI:58349"/>
    </ligand>
</feature>
<evidence type="ECO:0000256" key="8">
    <source>
        <dbReference type="ARBA" id="ARBA00023002"/>
    </source>
</evidence>
<comment type="subunit">
    <text evidence="2 12">Homodimer.</text>
</comment>
<feature type="binding site" evidence="12">
    <location>
        <position position="187"/>
    </location>
    <ligand>
        <name>NADP(+)</name>
        <dbReference type="ChEBI" id="CHEBI:58349"/>
    </ligand>
</feature>
<evidence type="ECO:0000256" key="11">
    <source>
        <dbReference type="ARBA" id="ARBA00023268"/>
    </source>
</evidence>
<keyword evidence="10 12" id="KW-0486">Methionine biosynthesis</keyword>
<dbReference type="HAMAP" id="MF_01576">
    <property type="entry name" value="THF_DHG_CYH"/>
    <property type="match status" value="1"/>
</dbReference>
<evidence type="ECO:0000256" key="4">
    <source>
        <dbReference type="ARBA" id="ARBA00022605"/>
    </source>
</evidence>
<organism evidence="15 16">
    <name type="scientific">Candidatus Ghiorseimicrobium undicola</name>
    <dbReference type="NCBI Taxonomy" id="1974746"/>
    <lineage>
        <taxon>Bacteria</taxon>
        <taxon>Pseudomonadati</taxon>
        <taxon>Candidatus Omnitrophota</taxon>
        <taxon>Candidatus Ghiorseimicrobium</taxon>
    </lineage>
</organism>
<dbReference type="GO" id="GO:0004477">
    <property type="term" value="F:methenyltetrahydrofolate cyclohydrolase activity"/>
    <property type="evidence" value="ECO:0007669"/>
    <property type="project" value="UniProtKB-UniRule"/>
</dbReference>
<evidence type="ECO:0000256" key="12">
    <source>
        <dbReference type="HAMAP-Rule" id="MF_01576"/>
    </source>
</evidence>
<dbReference type="PANTHER" id="PTHR48099:SF5">
    <property type="entry name" value="C-1-TETRAHYDROFOLATE SYNTHASE, CYTOPLASMIC"/>
    <property type="match status" value="1"/>
</dbReference>
<keyword evidence="8 12" id="KW-0560">Oxidoreductase</keyword>
<feature type="domain" description="Tetrahydrofolate dehydrogenase/cyclohydrolase catalytic" evidence="13">
    <location>
        <begin position="6"/>
        <end position="117"/>
    </location>
</feature>
<dbReference type="SUPFAM" id="SSF53223">
    <property type="entry name" value="Aminoacid dehydrogenase-like, N-terminal domain"/>
    <property type="match status" value="1"/>
</dbReference>
<comment type="pathway">
    <text evidence="1 12">One-carbon metabolism; tetrahydrofolate interconversion.</text>
</comment>
<dbReference type="Pfam" id="PF02882">
    <property type="entry name" value="THF_DHG_CYH_C"/>
    <property type="match status" value="1"/>
</dbReference>
<keyword evidence="5 12" id="KW-0658">Purine biosynthesis</keyword>
<keyword evidence="9 12" id="KW-0368">Histidine biosynthesis</keyword>
<keyword evidence="4 12" id="KW-0028">Amino-acid biosynthesis</keyword>
<dbReference type="CDD" id="cd01080">
    <property type="entry name" value="NAD_bind_m-THF_DH_Cyclohyd"/>
    <property type="match status" value="1"/>
</dbReference>
<dbReference type="InterPro" id="IPR036291">
    <property type="entry name" value="NAD(P)-bd_dom_sf"/>
</dbReference>
<comment type="similarity">
    <text evidence="12">Belongs to the tetrahydrofolate dehydrogenase/cyclohydrolase family.</text>
</comment>
<evidence type="ECO:0000256" key="5">
    <source>
        <dbReference type="ARBA" id="ARBA00022755"/>
    </source>
</evidence>
<evidence type="ECO:0000256" key="2">
    <source>
        <dbReference type="ARBA" id="ARBA00011738"/>
    </source>
</evidence>
<dbReference type="InterPro" id="IPR020631">
    <property type="entry name" value="THF_DH/CycHdrlase_NAD-bd_dom"/>
</dbReference>
<evidence type="ECO:0000256" key="7">
    <source>
        <dbReference type="ARBA" id="ARBA00022857"/>
    </source>
</evidence>
<dbReference type="GO" id="GO:0000105">
    <property type="term" value="P:L-histidine biosynthetic process"/>
    <property type="evidence" value="ECO:0007669"/>
    <property type="project" value="UniProtKB-KW"/>
</dbReference>
<dbReference type="SUPFAM" id="SSF51735">
    <property type="entry name" value="NAD(P)-binding Rossmann-fold domains"/>
    <property type="match status" value="1"/>
</dbReference>
<dbReference type="GO" id="GO:0004488">
    <property type="term" value="F:methylenetetrahydrofolate dehydrogenase (NADP+) activity"/>
    <property type="evidence" value="ECO:0007669"/>
    <property type="project" value="UniProtKB-UniRule"/>
</dbReference>
<gene>
    <name evidence="12" type="primary">folD</name>
    <name evidence="15" type="ORF">COV72_06230</name>
</gene>
<dbReference type="EMBL" id="PCWA01000084">
    <property type="protein sequence ID" value="PIQ88871.1"/>
    <property type="molecule type" value="Genomic_DNA"/>
</dbReference>
<dbReference type="UniPathway" id="UPA00193"/>
<keyword evidence="11 12" id="KW-0511">Multifunctional enzyme</keyword>
<evidence type="ECO:0000256" key="6">
    <source>
        <dbReference type="ARBA" id="ARBA00022801"/>
    </source>
</evidence>
<evidence type="ECO:0000256" key="10">
    <source>
        <dbReference type="ARBA" id="ARBA00023167"/>
    </source>
</evidence>
<dbReference type="EC" id="3.5.4.9" evidence="12"/>